<evidence type="ECO:0000256" key="1">
    <source>
        <dbReference type="SAM" id="MobiDB-lite"/>
    </source>
</evidence>
<gene>
    <name evidence="4" type="ORF">ONE63_008907</name>
</gene>
<organism evidence="4 5">
    <name type="scientific">Megalurothrips usitatus</name>
    <name type="common">bean blossom thrips</name>
    <dbReference type="NCBI Taxonomy" id="439358"/>
    <lineage>
        <taxon>Eukaryota</taxon>
        <taxon>Metazoa</taxon>
        <taxon>Ecdysozoa</taxon>
        <taxon>Arthropoda</taxon>
        <taxon>Hexapoda</taxon>
        <taxon>Insecta</taxon>
        <taxon>Pterygota</taxon>
        <taxon>Neoptera</taxon>
        <taxon>Paraneoptera</taxon>
        <taxon>Thysanoptera</taxon>
        <taxon>Terebrantia</taxon>
        <taxon>Thripoidea</taxon>
        <taxon>Thripidae</taxon>
        <taxon>Megalurothrips</taxon>
    </lineage>
</organism>
<dbReference type="PANTHER" id="PTHR12107">
    <property type="entry name" value="VOLTAGE-DEPENDENT CALCIUM CHANNEL GAMMA SUBUNIT"/>
    <property type="match status" value="1"/>
</dbReference>
<feature type="chain" id="PRO_5044012274" evidence="3">
    <location>
        <begin position="27"/>
        <end position="540"/>
    </location>
</feature>
<dbReference type="PANTHER" id="PTHR12107:SF0">
    <property type="entry name" value="STARGAZIN (MAMMALIAN CALCIUM CHANNEL) HOMOLOG"/>
    <property type="match status" value="1"/>
</dbReference>
<dbReference type="GO" id="GO:0098839">
    <property type="term" value="C:postsynaptic density membrane"/>
    <property type="evidence" value="ECO:0007669"/>
    <property type="project" value="TreeGrafter"/>
</dbReference>
<accession>A0AAV7XPU1</accession>
<feature type="transmembrane region" description="Helical" evidence="2">
    <location>
        <begin position="221"/>
        <end position="243"/>
    </location>
</feature>
<feature type="region of interest" description="Disordered" evidence="1">
    <location>
        <begin position="317"/>
        <end position="360"/>
    </location>
</feature>
<dbReference type="GO" id="GO:0098970">
    <property type="term" value="P:postsynaptic neurotransmitter receptor diffusion trapping"/>
    <property type="evidence" value="ECO:0007669"/>
    <property type="project" value="TreeGrafter"/>
</dbReference>
<dbReference type="GO" id="GO:0098943">
    <property type="term" value="P:neurotransmitter receptor transport, postsynaptic endosome to lysosome"/>
    <property type="evidence" value="ECO:0007669"/>
    <property type="project" value="TreeGrafter"/>
</dbReference>
<keyword evidence="2" id="KW-1133">Transmembrane helix</keyword>
<feature type="compositionally biased region" description="Polar residues" evidence="1">
    <location>
        <begin position="340"/>
        <end position="350"/>
    </location>
</feature>
<keyword evidence="2" id="KW-0472">Membrane</keyword>
<dbReference type="GO" id="GO:0019226">
    <property type="term" value="P:transmission of nerve impulse"/>
    <property type="evidence" value="ECO:0007669"/>
    <property type="project" value="TreeGrafter"/>
</dbReference>
<dbReference type="GO" id="GO:0051968">
    <property type="term" value="P:positive regulation of synaptic transmission, glutamatergic"/>
    <property type="evidence" value="ECO:0007669"/>
    <property type="project" value="TreeGrafter"/>
</dbReference>
<protein>
    <submittedName>
        <fullName evidence="4">Uncharacterized protein</fullName>
    </submittedName>
</protein>
<dbReference type="InterPro" id="IPR051072">
    <property type="entry name" value="CACNG_subunit"/>
</dbReference>
<keyword evidence="3" id="KW-0732">Signal</keyword>
<feature type="signal peptide" evidence="3">
    <location>
        <begin position="1"/>
        <end position="26"/>
    </location>
</feature>
<dbReference type="GO" id="GO:0099590">
    <property type="term" value="P:neurotransmitter receptor internalization"/>
    <property type="evidence" value="ECO:0007669"/>
    <property type="project" value="TreeGrafter"/>
</dbReference>
<proteinExistence type="predicted"/>
<dbReference type="GO" id="GO:0016247">
    <property type="term" value="F:channel regulator activity"/>
    <property type="evidence" value="ECO:0007669"/>
    <property type="project" value="TreeGrafter"/>
</dbReference>
<name>A0AAV7XPU1_9NEOP</name>
<feature type="transmembrane region" description="Helical" evidence="2">
    <location>
        <begin position="167"/>
        <end position="187"/>
    </location>
</feature>
<sequence>MCCASAAASWSRLALLLGLAATVLQALSLFTGSWLVTREVLAPPEAADDAAAAAAAAVRYGSVIVHTRVGLLRTCVRVEKINASSYPYSAPQPSCFAITTNVFQEVTSADLGIHHGAIQSTAQVVTNVRQYTLVMGSVALALMLLGELSALVSHFKPSFRFGIVMACYLYLFAGLIVCMVVVTFSMITEVPRRDPPSTLRLPAHKVLDAGAPFAWELGTSYYLAVAAFALTHVIAAVLVTVGLRVQVSAFMKRFSSLEAMVREVVPGADRKLREHQNNLVGLWEIYPSRAMRQLGCINLPGAMGCYGKLASEGRCGGQGQGHGQGLGGGERAGEAKPDICSSNPESSVDSLQQQLQQHLQADEGLDSGQDHQVTHHFRARPVSPFESGSRSVSLGQPMSLTAGNCAAQASAAVLPPGLPSGLPPPPDNASLAGVSVPITVMRPRPIGHPGVTIPCGAVEEATPLDTFPSYAAGAGVAMDGTMTVARRKPGPAGALPPAALGPAGAVPGPAAFSTLDNRSRCASARLHSHTNTLPHPPRQF</sequence>
<evidence type="ECO:0000256" key="3">
    <source>
        <dbReference type="SAM" id="SignalP"/>
    </source>
</evidence>
<dbReference type="EMBL" id="JAPTSV010000007">
    <property type="protein sequence ID" value="KAJ1525696.1"/>
    <property type="molecule type" value="Genomic_DNA"/>
</dbReference>
<feature type="compositionally biased region" description="Gly residues" evidence="1">
    <location>
        <begin position="317"/>
        <end position="330"/>
    </location>
</feature>
<evidence type="ECO:0000313" key="4">
    <source>
        <dbReference type="EMBL" id="KAJ1525696.1"/>
    </source>
</evidence>
<reference evidence="4" key="1">
    <citation type="submission" date="2022-12" db="EMBL/GenBank/DDBJ databases">
        <title>Chromosome-level genome assembly of the bean flower thrips Megalurothrips usitatus.</title>
        <authorList>
            <person name="Ma L."/>
            <person name="Liu Q."/>
            <person name="Li H."/>
            <person name="Cai W."/>
        </authorList>
    </citation>
    <scope>NUCLEOTIDE SEQUENCE</scope>
    <source>
        <strain evidence="4">Cailab_2022a</strain>
    </source>
</reference>
<evidence type="ECO:0000256" key="2">
    <source>
        <dbReference type="SAM" id="Phobius"/>
    </source>
</evidence>
<dbReference type="AlphaFoldDB" id="A0AAV7XPU1"/>
<keyword evidence="2" id="KW-0812">Transmembrane</keyword>
<keyword evidence="5" id="KW-1185">Reference proteome</keyword>
<feature type="transmembrane region" description="Helical" evidence="2">
    <location>
        <begin position="133"/>
        <end position="155"/>
    </location>
</feature>
<comment type="caution">
    <text evidence="4">The sequence shown here is derived from an EMBL/GenBank/DDBJ whole genome shotgun (WGS) entry which is preliminary data.</text>
</comment>
<dbReference type="Proteomes" id="UP001075354">
    <property type="component" value="Chromosome 7"/>
</dbReference>
<dbReference type="GO" id="GO:0005245">
    <property type="term" value="F:voltage-gated calcium channel activity"/>
    <property type="evidence" value="ECO:0007669"/>
    <property type="project" value="TreeGrafter"/>
</dbReference>
<dbReference type="Gene3D" id="1.20.140.150">
    <property type="match status" value="1"/>
</dbReference>
<evidence type="ECO:0000313" key="5">
    <source>
        <dbReference type="Proteomes" id="UP001075354"/>
    </source>
</evidence>
<dbReference type="GO" id="GO:0032281">
    <property type="term" value="C:AMPA glutamate receptor complex"/>
    <property type="evidence" value="ECO:0007669"/>
    <property type="project" value="TreeGrafter"/>
</dbReference>